<protein>
    <recommendedName>
        <fullName evidence="4">Lipid-binding hydrolase</fullName>
    </recommendedName>
</protein>
<dbReference type="EMBL" id="JTDV01000023">
    <property type="protein sequence ID" value="KJD31005.1"/>
    <property type="molecule type" value="Genomic_DNA"/>
</dbReference>
<dbReference type="Pfam" id="PF12888">
    <property type="entry name" value="Lipid_bd"/>
    <property type="match status" value="1"/>
</dbReference>
<accession>A0A0D7VVV4</accession>
<evidence type="ECO:0000313" key="2">
    <source>
        <dbReference type="EMBL" id="KJD31005.1"/>
    </source>
</evidence>
<organism evidence="2 3">
    <name type="scientific">Neotamlana nanhaiensis</name>
    <dbReference type="NCBI Taxonomy" id="1382798"/>
    <lineage>
        <taxon>Bacteria</taxon>
        <taxon>Pseudomonadati</taxon>
        <taxon>Bacteroidota</taxon>
        <taxon>Flavobacteriia</taxon>
        <taxon>Flavobacteriales</taxon>
        <taxon>Flavobacteriaceae</taxon>
        <taxon>Neotamlana</taxon>
    </lineage>
</organism>
<dbReference type="Proteomes" id="UP000032361">
    <property type="component" value="Unassembled WGS sequence"/>
</dbReference>
<gene>
    <name evidence="2" type="ORF">PK35_16905</name>
</gene>
<dbReference type="PATRIC" id="fig|1382798.3.peg.2391"/>
<feature type="chain" id="PRO_5002325381" description="Lipid-binding hydrolase" evidence="1">
    <location>
        <begin position="24"/>
        <end position="164"/>
    </location>
</feature>
<dbReference type="AlphaFoldDB" id="A0A0D7VVV4"/>
<feature type="signal peptide" evidence="1">
    <location>
        <begin position="1"/>
        <end position="23"/>
    </location>
</feature>
<keyword evidence="1" id="KW-0732">Signal</keyword>
<dbReference type="STRING" id="1382798.PK35_16905"/>
<dbReference type="OrthoDB" id="851990at2"/>
<name>A0A0D7VVV4_9FLAO</name>
<dbReference type="Gene3D" id="2.40.128.220">
    <property type="match status" value="1"/>
</dbReference>
<evidence type="ECO:0000256" key="1">
    <source>
        <dbReference type="SAM" id="SignalP"/>
    </source>
</evidence>
<dbReference type="InterPro" id="IPR024404">
    <property type="entry name" value="Lipid-bd_put"/>
</dbReference>
<proteinExistence type="predicted"/>
<dbReference type="RefSeq" id="WP_044627766.1">
    <property type="nucleotide sequence ID" value="NZ_JTDV01000023.1"/>
</dbReference>
<dbReference type="InterPro" id="IPR038668">
    <property type="entry name" value="Lipid-bd_sf"/>
</dbReference>
<dbReference type="PROSITE" id="PS51257">
    <property type="entry name" value="PROKAR_LIPOPROTEIN"/>
    <property type="match status" value="1"/>
</dbReference>
<comment type="caution">
    <text evidence="2">The sequence shown here is derived from an EMBL/GenBank/DDBJ whole genome shotgun (WGS) entry which is preliminary data.</text>
</comment>
<evidence type="ECO:0008006" key="4">
    <source>
        <dbReference type="Google" id="ProtNLM"/>
    </source>
</evidence>
<sequence length="164" mass="17788">MKYNILKKLGFLVLSFALVTTFASCERTESVPDASDIKIEDITGGWIVDVTRNGVSNGTIHISTYNTSANETTAMWLDDEEHSWGLKTKVNLNFDALTFSSTDSAELYYDVTVTVSDGIITKNGATAPSGATVDAISFSVVFSDIPNDVWEYTGYKATGMIGDN</sequence>
<evidence type="ECO:0000313" key="3">
    <source>
        <dbReference type="Proteomes" id="UP000032361"/>
    </source>
</evidence>
<reference evidence="2 3" key="1">
    <citation type="journal article" date="2015" name="Antonie Van Leeuwenhoek">
        <title>Tamlana nanhaiensis sp. nov., isolated from surface seawater collected from the South China Sea.</title>
        <authorList>
            <person name="Liu X."/>
            <person name="Lai Q."/>
            <person name="Du Y."/>
            <person name="Li G."/>
            <person name="Sun F."/>
            <person name="Shao Z."/>
        </authorList>
    </citation>
    <scope>NUCLEOTIDE SEQUENCE [LARGE SCALE GENOMIC DNA]</scope>
    <source>
        <strain evidence="2 3">FHC16</strain>
    </source>
</reference>
<keyword evidence="3" id="KW-1185">Reference proteome</keyword>